<dbReference type="InterPro" id="IPR001680">
    <property type="entry name" value="WD40_rpt"/>
</dbReference>
<sequence>MWSLRNVFSLTALPDCGAAAAAITPPDFPRSIPQGSPMQENNNNNNNNSSKERGEDNKKSEEVHFIASLTYALIPAVTREEAAVVLSWALDGKCVDGRAAAAALTQVEYFFAGTDNGQLCMFPLFPCDLRPFLTNTIITEPDASLPQESSSSSTSKNIKTPAFNGKTGRRRLLHLHGCEEPVVSAAVLGNVIASVATDAYMHLSFFHPTPRHVVSIAHPSPLRCVLLWDGSIFVNREDDAQRRSEISEAEASVVYVITGDESGVARIWRVNVDYSTYFLIAVFAISTPTGCVGFASPLHYLSREDRDARPAVTRQTKIIHCLAIDDDQRLLAGVEGGVVVWSLAALPWKQQEEDHLFCYDDNGKNDEQGPQEQTVVTARLRFRAERLMDMSVWVKGRKLLREALHSEDSNGIAECDEDEDNNNNRDGNNDNGSRLPSTVIRRSKWKPKYDTHVANGFDVGVVSNMVIVPSHLVNGASAAQFLHEASVPIIFPSLKNTVHFPLSVVEPVFTPLQILSTTGSSCFAILILQNGKRIVTSGSDSRVVLWQWDAAAGNYIMTLASEEMEGHRVLGRHLCLLRSPDIFISCGYDGAEVHEWHVYDEPELMMRCERRFSVRYINPDTRDISTSHTSSTIKLEDNNNNNIKEKDTVSGIACAITFPTFYAFFVVGLFECTIQTFGLSEVQGCTPPEDYVYNGFKTVRVVLPAKSDS</sequence>
<dbReference type="InterPro" id="IPR015943">
    <property type="entry name" value="WD40/YVTN_repeat-like_dom_sf"/>
</dbReference>
<dbReference type="SMART" id="SM00320">
    <property type="entry name" value="WD40"/>
    <property type="match status" value="4"/>
</dbReference>
<accession>A0A1X0NK49</accession>
<dbReference type="Proteomes" id="UP000192257">
    <property type="component" value="Unassembled WGS sequence"/>
</dbReference>
<evidence type="ECO:0008006" key="5">
    <source>
        <dbReference type="Google" id="ProtNLM"/>
    </source>
</evidence>
<protein>
    <recommendedName>
        <fullName evidence="5">Guanine nucleotide-binding protein subunit beta-like protein</fullName>
    </recommendedName>
</protein>
<dbReference type="SUPFAM" id="SSF50978">
    <property type="entry name" value="WD40 repeat-like"/>
    <property type="match status" value="1"/>
</dbReference>
<evidence type="ECO:0000313" key="4">
    <source>
        <dbReference type="Proteomes" id="UP000192257"/>
    </source>
</evidence>
<dbReference type="InterPro" id="IPR036322">
    <property type="entry name" value="WD40_repeat_dom_sf"/>
</dbReference>
<evidence type="ECO:0000256" key="2">
    <source>
        <dbReference type="SAM" id="SignalP"/>
    </source>
</evidence>
<keyword evidence="4" id="KW-1185">Reference proteome</keyword>
<comment type="caution">
    <text evidence="3">The sequence shown here is derived from an EMBL/GenBank/DDBJ whole genome shotgun (WGS) entry which is preliminary data.</text>
</comment>
<feature type="signal peptide" evidence="2">
    <location>
        <begin position="1"/>
        <end position="18"/>
    </location>
</feature>
<feature type="chain" id="PRO_5012981602" description="Guanine nucleotide-binding protein subunit beta-like protein" evidence="2">
    <location>
        <begin position="19"/>
        <end position="709"/>
    </location>
</feature>
<proteinExistence type="predicted"/>
<feature type="region of interest" description="Disordered" evidence="1">
    <location>
        <begin position="27"/>
        <end position="59"/>
    </location>
</feature>
<dbReference type="VEuPathDB" id="TriTrypDB:TM35_000401550"/>
<evidence type="ECO:0000313" key="3">
    <source>
        <dbReference type="EMBL" id="ORC84888.1"/>
    </source>
</evidence>
<gene>
    <name evidence="3" type="ORF">TM35_000401550</name>
</gene>
<feature type="compositionally biased region" description="Basic and acidic residues" evidence="1">
    <location>
        <begin position="50"/>
        <end position="59"/>
    </location>
</feature>
<reference evidence="3 4" key="1">
    <citation type="submission" date="2017-03" db="EMBL/GenBank/DDBJ databases">
        <title>An alternative strategy for trypanosome survival in the mammalian bloodstream revealed through genome and transcriptome analysis of the ubiquitous bovine parasite Trypanosoma (Megatrypanum) theileri.</title>
        <authorList>
            <person name="Kelly S."/>
            <person name="Ivens A."/>
            <person name="Mott A."/>
            <person name="O'Neill E."/>
            <person name="Emms D."/>
            <person name="Macleod O."/>
            <person name="Voorheis P."/>
            <person name="Matthews J."/>
            <person name="Matthews K."/>
            <person name="Carrington M."/>
        </authorList>
    </citation>
    <scope>NUCLEOTIDE SEQUENCE [LARGE SCALE GENOMIC DNA]</scope>
    <source>
        <strain evidence="3">Edinburgh</strain>
    </source>
</reference>
<evidence type="ECO:0000256" key="1">
    <source>
        <dbReference type="SAM" id="MobiDB-lite"/>
    </source>
</evidence>
<dbReference type="OrthoDB" id="10261640at2759"/>
<dbReference type="EMBL" id="NBCO01000040">
    <property type="protein sequence ID" value="ORC84888.1"/>
    <property type="molecule type" value="Genomic_DNA"/>
</dbReference>
<name>A0A1X0NK49_9TRYP</name>
<dbReference type="Gene3D" id="2.130.10.10">
    <property type="entry name" value="YVTN repeat-like/Quinoprotein amine dehydrogenase"/>
    <property type="match status" value="1"/>
</dbReference>
<organism evidence="3 4">
    <name type="scientific">Trypanosoma theileri</name>
    <dbReference type="NCBI Taxonomy" id="67003"/>
    <lineage>
        <taxon>Eukaryota</taxon>
        <taxon>Discoba</taxon>
        <taxon>Euglenozoa</taxon>
        <taxon>Kinetoplastea</taxon>
        <taxon>Metakinetoplastina</taxon>
        <taxon>Trypanosomatida</taxon>
        <taxon>Trypanosomatidae</taxon>
        <taxon>Trypanosoma</taxon>
    </lineage>
</organism>
<feature type="region of interest" description="Disordered" evidence="1">
    <location>
        <begin position="411"/>
        <end position="437"/>
    </location>
</feature>
<dbReference type="GeneID" id="39989550"/>
<dbReference type="RefSeq" id="XP_028878954.1">
    <property type="nucleotide sequence ID" value="XM_029029770.1"/>
</dbReference>
<dbReference type="AlphaFoldDB" id="A0A1X0NK49"/>
<keyword evidence="2" id="KW-0732">Signal</keyword>